<evidence type="ECO:0000313" key="11">
    <source>
        <dbReference type="Proteomes" id="UP000829720"/>
    </source>
</evidence>
<evidence type="ECO:0000256" key="4">
    <source>
        <dbReference type="ARBA" id="ARBA00022786"/>
    </source>
</evidence>
<dbReference type="GO" id="GO:0006508">
    <property type="term" value="P:proteolysis"/>
    <property type="evidence" value="ECO:0007669"/>
    <property type="project" value="UniProtKB-KW"/>
</dbReference>
<dbReference type="Proteomes" id="UP000829720">
    <property type="component" value="Unassembled WGS sequence"/>
</dbReference>
<dbReference type="SUPFAM" id="SSF54001">
    <property type="entry name" value="Cysteine proteinases"/>
    <property type="match status" value="1"/>
</dbReference>
<feature type="compositionally biased region" description="Basic and acidic residues" evidence="8">
    <location>
        <begin position="65"/>
        <end position="76"/>
    </location>
</feature>
<gene>
    <name evidence="10" type="ORF">AGOR_G00243330</name>
</gene>
<evidence type="ECO:0000256" key="8">
    <source>
        <dbReference type="SAM" id="MobiDB-lite"/>
    </source>
</evidence>
<comment type="similarity">
    <text evidence="2">Belongs to the peptidase C48 family.</text>
</comment>
<feature type="compositionally biased region" description="Low complexity" evidence="8">
    <location>
        <begin position="163"/>
        <end position="172"/>
    </location>
</feature>
<proteinExistence type="inferred from homology"/>
<dbReference type="Gene3D" id="3.40.395.10">
    <property type="entry name" value="Adenoviral Proteinase, Chain A"/>
    <property type="match status" value="1"/>
</dbReference>
<keyword evidence="5" id="KW-0378">Hydrolase</keyword>
<keyword evidence="3" id="KW-0645">Protease</keyword>
<dbReference type="AlphaFoldDB" id="A0A8T3CKK1"/>
<dbReference type="GO" id="GO:0005730">
    <property type="term" value="C:nucleolus"/>
    <property type="evidence" value="ECO:0007669"/>
    <property type="project" value="UniProtKB-SubCell"/>
</dbReference>
<comment type="caution">
    <text evidence="10">The sequence shown here is derived from an EMBL/GenBank/DDBJ whole genome shotgun (WGS) entry which is preliminary data.</text>
</comment>
<dbReference type="PANTHER" id="PTHR12606:SF10">
    <property type="entry name" value="SENTRIN-SPECIFIC PROTEASE 5"/>
    <property type="match status" value="1"/>
</dbReference>
<dbReference type="FunFam" id="3.40.395.10:FF:000002">
    <property type="entry name" value="Putative sentrin-specific protease 5"/>
    <property type="match status" value="1"/>
</dbReference>
<keyword evidence="11" id="KW-1185">Reference proteome</keyword>
<evidence type="ECO:0000256" key="6">
    <source>
        <dbReference type="ARBA" id="ARBA00022807"/>
    </source>
</evidence>
<name>A0A8T3CKK1_9TELE</name>
<dbReference type="InterPro" id="IPR038765">
    <property type="entry name" value="Papain-like_cys_pep_sf"/>
</dbReference>
<keyword evidence="6" id="KW-0788">Thiol protease</keyword>
<dbReference type="GO" id="GO:0016929">
    <property type="term" value="F:deSUMOylase activity"/>
    <property type="evidence" value="ECO:0007669"/>
    <property type="project" value="TreeGrafter"/>
</dbReference>
<dbReference type="GO" id="GO:0016926">
    <property type="term" value="P:protein desumoylation"/>
    <property type="evidence" value="ECO:0007669"/>
    <property type="project" value="TreeGrafter"/>
</dbReference>
<dbReference type="EMBL" id="JAERUA010000024">
    <property type="protein sequence ID" value="KAI1883255.1"/>
    <property type="molecule type" value="Genomic_DNA"/>
</dbReference>
<evidence type="ECO:0000256" key="7">
    <source>
        <dbReference type="ARBA" id="ARBA00023242"/>
    </source>
</evidence>
<accession>A0A8T3CKK1</accession>
<evidence type="ECO:0000313" key="10">
    <source>
        <dbReference type="EMBL" id="KAI1883255.1"/>
    </source>
</evidence>
<dbReference type="PANTHER" id="PTHR12606">
    <property type="entry name" value="SENTRIN/SUMO-SPECIFIC PROTEASE"/>
    <property type="match status" value="1"/>
</dbReference>
<dbReference type="InterPro" id="IPR003653">
    <property type="entry name" value="Peptidase_C48_C"/>
</dbReference>
<evidence type="ECO:0000259" key="9">
    <source>
        <dbReference type="PROSITE" id="PS50600"/>
    </source>
</evidence>
<dbReference type="PROSITE" id="PS50600">
    <property type="entry name" value="ULP_PROTEASE"/>
    <property type="match status" value="1"/>
</dbReference>
<sequence>MMAGFCSQAVMGHSNVKRLQRGAICRTSSFAALHRIRLRLQARGAQFGEYRFLLRSLAFVGSRERGTRAHAHRSERTNSGINKSEVKTKGMQLCPESGPQPQKCAGVTGSGGTGIGKLDKQSTDVPFPDCALKPNNMESSSSADACAAVSEHPDVESVVDPGSLEPSSSPSSLNVAGWPADCGGASCATVLQAEQSAKQVGQCSSIQQRGLEKRPMRAGRRRKRALLLVARTWRPRRFDLRSWWWLRNSVALLPCKRRTSLPRTCSSQSAEAEALPCLPSLSTEARAQTGDGLQEQNRTTVLAPEGGRIRQGAEGTVARDHSTPKAPQLGQRPAPGHPAGRKRRSDTSNINRPEKSPKLELCGQSQGHRSERVTQTSLVNGSPATGEEAGPPSPSPAQASSPLQDHHYYKAKAGGPISAAGEDPQTEPAEGTGAQLSPDKITDQAIKELVHEFLEEFYGKHGSFTLLSKTDVLKKLNSKLNTDLKHRMSLICTEVNNHQAALASGQTSSYRVAYNKHTLTQEDLSTLDNQNWVNDQVINMYGELIMEAVNHKVHFFNSFFHRQLATKGYEGVRRWTKKVDLFTKNLLLIPIHLEIHWSLITVDVPGKTINFYDSQGIVFKRVIENILRYVTAEAKEKKQTVFQKGWKMAANKRIPQQRNDNDCGVFVLEYCKRLALGRPLHFSQGDMPKIRKRIRKELCDCQLTE</sequence>
<evidence type="ECO:0000256" key="2">
    <source>
        <dbReference type="ARBA" id="ARBA00005234"/>
    </source>
</evidence>
<feature type="region of interest" description="Disordered" evidence="8">
    <location>
        <begin position="142"/>
        <end position="172"/>
    </location>
</feature>
<comment type="subcellular location">
    <subcellularLocation>
        <location evidence="1">Nucleus</location>
        <location evidence="1">Nucleolus</location>
    </subcellularLocation>
</comment>
<feature type="domain" description="Ubiquitin-like protease family profile" evidence="9">
    <location>
        <begin position="517"/>
        <end position="674"/>
    </location>
</feature>
<evidence type="ECO:0000256" key="5">
    <source>
        <dbReference type="ARBA" id="ARBA00022801"/>
    </source>
</evidence>
<keyword evidence="4" id="KW-0833">Ubl conjugation pathway</keyword>
<dbReference type="Pfam" id="PF19722">
    <property type="entry name" value="SENP3_5_N"/>
    <property type="match status" value="1"/>
</dbReference>
<keyword evidence="7" id="KW-0539">Nucleus</keyword>
<feature type="region of interest" description="Disordered" evidence="8">
    <location>
        <begin position="286"/>
        <end position="438"/>
    </location>
</feature>
<dbReference type="OrthoDB" id="1939479at2759"/>
<protein>
    <recommendedName>
        <fullName evidence="9">Ubiquitin-like protease family profile domain-containing protein</fullName>
    </recommendedName>
</protein>
<organism evidence="10 11">
    <name type="scientific">Albula goreensis</name>
    <dbReference type="NCBI Taxonomy" id="1534307"/>
    <lineage>
        <taxon>Eukaryota</taxon>
        <taxon>Metazoa</taxon>
        <taxon>Chordata</taxon>
        <taxon>Craniata</taxon>
        <taxon>Vertebrata</taxon>
        <taxon>Euteleostomi</taxon>
        <taxon>Actinopterygii</taxon>
        <taxon>Neopterygii</taxon>
        <taxon>Teleostei</taxon>
        <taxon>Albuliformes</taxon>
        <taxon>Albulidae</taxon>
        <taxon>Albula</taxon>
    </lineage>
</organism>
<evidence type="ECO:0000256" key="3">
    <source>
        <dbReference type="ARBA" id="ARBA00022670"/>
    </source>
</evidence>
<feature type="region of interest" description="Disordered" evidence="8">
    <location>
        <begin position="65"/>
        <end position="86"/>
    </location>
</feature>
<feature type="compositionally biased region" description="Polar residues" evidence="8">
    <location>
        <begin position="363"/>
        <end position="383"/>
    </location>
</feature>
<evidence type="ECO:0000256" key="1">
    <source>
        <dbReference type="ARBA" id="ARBA00004604"/>
    </source>
</evidence>
<dbReference type="Pfam" id="PF02902">
    <property type="entry name" value="Peptidase_C48"/>
    <property type="match status" value="1"/>
</dbReference>
<dbReference type="InterPro" id="IPR045577">
    <property type="entry name" value="SENP3_5_cons_dom"/>
</dbReference>
<reference evidence="10" key="1">
    <citation type="submission" date="2021-01" db="EMBL/GenBank/DDBJ databases">
        <authorList>
            <person name="Zahm M."/>
            <person name="Roques C."/>
            <person name="Cabau C."/>
            <person name="Klopp C."/>
            <person name="Donnadieu C."/>
            <person name="Jouanno E."/>
            <person name="Lampietro C."/>
            <person name="Louis A."/>
            <person name="Herpin A."/>
            <person name="Echchiki A."/>
            <person name="Berthelot C."/>
            <person name="Parey E."/>
            <person name="Roest-Crollius H."/>
            <person name="Braasch I."/>
            <person name="Postlethwait J."/>
            <person name="Bobe J."/>
            <person name="Montfort J."/>
            <person name="Bouchez O."/>
            <person name="Begum T."/>
            <person name="Mejri S."/>
            <person name="Adams A."/>
            <person name="Chen W.-J."/>
            <person name="Guiguen Y."/>
        </authorList>
    </citation>
    <scope>NUCLEOTIDE SEQUENCE</scope>
    <source>
        <tissue evidence="10">Blood</tissue>
    </source>
</reference>